<gene>
    <name evidence="3" type="ORF">FA13DRAFT_1442258</name>
</gene>
<dbReference type="OrthoDB" id="3203770at2759"/>
<feature type="compositionally biased region" description="Low complexity" evidence="2">
    <location>
        <begin position="337"/>
        <end position="349"/>
    </location>
</feature>
<sequence>MPDPAQPSGSPKQPRSKPNTRSSSLRQSLNLASVGKAIIAGVRSKENSTDDAKLAKKTKEARRTSITPAPRTSIGGESRPLPQPSKRDSVTPDTKIVTRRRAAAQQQQQQPVRSRTDSVTMRTPDPNLTPTGANPRGGSALRPPKSANSSALPKLRTRAAANGEQAKPPSPAPAKAGARRRFSTSSSDEGGKEQRKPQPSPQAVAEKKTRPISPLPHRAALKSSSAVNATPPGTPTTPSKLKPPSPNVHRNGSPTRPTKLMKTTTTSAQKNLPRPPSSSSSSGTPLTPKGPSALRTALTRSTQDRTRTGSTPIRESPLTPSRDSPSPLARHSRKSLKSASASSSSFSSSNVTDMSRIPEGNSDSDEEDDVQALLAPTNDLTLATPAMPRVNRVRRRPIPPDTPSRARENQPALSLSHLMPPSGKNTSTLRPPKASPATQASKDPLRMSILSWEHASLNASQQLGHGELDKMLYDVAAPFSGPTSPTISHLEIPPSPCLSAIDSPLGFGSISQVLLPEVTPSPAHHLNTSVRFNVSHEATADSAATYLRLQLAAAEELSAERMHRMMAMEEEIHNLKQAHQQQMEEMTAQMAFVEKQSQQTAYVAALEEQVRVTQMKGEHAVRQIAMRKDEEAKAQKVHALKAQRRKMDAVYSSVLAGTAWVGVRDACQTELETVQEERQVLSMLLAELEGMTLSL</sequence>
<feature type="coiled-coil region" evidence="1">
    <location>
        <begin position="565"/>
        <end position="596"/>
    </location>
</feature>
<feature type="compositionally biased region" description="Polar residues" evidence="2">
    <location>
        <begin position="111"/>
        <end position="132"/>
    </location>
</feature>
<dbReference type="EMBL" id="QPFP01000008">
    <property type="protein sequence ID" value="TEB35125.1"/>
    <property type="molecule type" value="Genomic_DNA"/>
</dbReference>
<keyword evidence="1" id="KW-0175">Coiled coil</keyword>
<evidence type="ECO:0000256" key="2">
    <source>
        <dbReference type="SAM" id="MobiDB-lite"/>
    </source>
</evidence>
<reference evidence="3 4" key="1">
    <citation type="journal article" date="2019" name="Nat. Ecol. Evol.">
        <title>Megaphylogeny resolves global patterns of mushroom evolution.</title>
        <authorList>
            <person name="Varga T."/>
            <person name="Krizsan K."/>
            <person name="Foldi C."/>
            <person name="Dima B."/>
            <person name="Sanchez-Garcia M."/>
            <person name="Sanchez-Ramirez S."/>
            <person name="Szollosi G.J."/>
            <person name="Szarkandi J.G."/>
            <person name="Papp V."/>
            <person name="Albert L."/>
            <person name="Andreopoulos W."/>
            <person name="Angelini C."/>
            <person name="Antonin V."/>
            <person name="Barry K.W."/>
            <person name="Bougher N.L."/>
            <person name="Buchanan P."/>
            <person name="Buyck B."/>
            <person name="Bense V."/>
            <person name="Catcheside P."/>
            <person name="Chovatia M."/>
            <person name="Cooper J."/>
            <person name="Damon W."/>
            <person name="Desjardin D."/>
            <person name="Finy P."/>
            <person name="Geml J."/>
            <person name="Haridas S."/>
            <person name="Hughes K."/>
            <person name="Justo A."/>
            <person name="Karasinski D."/>
            <person name="Kautmanova I."/>
            <person name="Kiss B."/>
            <person name="Kocsube S."/>
            <person name="Kotiranta H."/>
            <person name="LaButti K.M."/>
            <person name="Lechner B.E."/>
            <person name="Liimatainen K."/>
            <person name="Lipzen A."/>
            <person name="Lukacs Z."/>
            <person name="Mihaltcheva S."/>
            <person name="Morgado L.N."/>
            <person name="Niskanen T."/>
            <person name="Noordeloos M.E."/>
            <person name="Ohm R.A."/>
            <person name="Ortiz-Santana B."/>
            <person name="Ovrebo C."/>
            <person name="Racz N."/>
            <person name="Riley R."/>
            <person name="Savchenko A."/>
            <person name="Shiryaev A."/>
            <person name="Soop K."/>
            <person name="Spirin V."/>
            <person name="Szebenyi C."/>
            <person name="Tomsovsky M."/>
            <person name="Tulloss R.E."/>
            <person name="Uehling J."/>
            <person name="Grigoriev I.V."/>
            <person name="Vagvolgyi C."/>
            <person name="Papp T."/>
            <person name="Martin F.M."/>
            <person name="Miettinen O."/>
            <person name="Hibbett D.S."/>
            <person name="Nagy L.G."/>
        </authorList>
    </citation>
    <scope>NUCLEOTIDE SEQUENCE [LARGE SCALE GENOMIC DNA]</scope>
    <source>
        <strain evidence="3 4">FP101781</strain>
    </source>
</reference>
<keyword evidence="4" id="KW-1185">Reference proteome</keyword>
<dbReference type="STRING" id="71717.A0A4Y7TLQ9"/>
<dbReference type="AlphaFoldDB" id="A0A4Y7TLQ9"/>
<feature type="compositionally biased region" description="Low complexity" evidence="2">
    <location>
        <begin position="254"/>
        <end position="266"/>
    </location>
</feature>
<feature type="compositionally biased region" description="Polar residues" evidence="2">
    <location>
        <begin position="7"/>
        <end position="31"/>
    </location>
</feature>
<comment type="caution">
    <text evidence="3">The sequence shown here is derived from an EMBL/GenBank/DDBJ whole genome shotgun (WGS) entry which is preliminary data.</text>
</comment>
<evidence type="ECO:0000313" key="4">
    <source>
        <dbReference type="Proteomes" id="UP000298030"/>
    </source>
</evidence>
<evidence type="ECO:0000313" key="3">
    <source>
        <dbReference type="EMBL" id="TEB35125.1"/>
    </source>
</evidence>
<feature type="compositionally biased region" description="Low complexity" evidence="2">
    <location>
        <begin position="277"/>
        <end position="292"/>
    </location>
</feature>
<evidence type="ECO:0000256" key="1">
    <source>
        <dbReference type="SAM" id="Coils"/>
    </source>
</evidence>
<protein>
    <submittedName>
        <fullName evidence="3">Uncharacterized protein</fullName>
    </submittedName>
</protein>
<dbReference type="Proteomes" id="UP000298030">
    <property type="component" value="Unassembled WGS sequence"/>
</dbReference>
<feature type="region of interest" description="Disordered" evidence="2">
    <location>
        <begin position="1"/>
        <end position="442"/>
    </location>
</feature>
<accession>A0A4Y7TLQ9</accession>
<feature type="compositionally biased region" description="Basic and acidic residues" evidence="2">
    <location>
        <begin position="43"/>
        <end position="63"/>
    </location>
</feature>
<feature type="compositionally biased region" description="Polar residues" evidence="2">
    <location>
        <begin position="308"/>
        <end position="324"/>
    </location>
</feature>
<organism evidence="3 4">
    <name type="scientific">Coprinellus micaceus</name>
    <name type="common">Glistening ink-cap mushroom</name>
    <name type="synonym">Coprinus micaceus</name>
    <dbReference type="NCBI Taxonomy" id="71717"/>
    <lineage>
        <taxon>Eukaryota</taxon>
        <taxon>Fungi</taxon>
        <taxon>Dikarya</taxon>
        <taxon>Basidiomycota</taxon>
        <taxon>Agaricomycotina</taxon>
        <taxon>Agaricomycetes</taxon>
        <taxon>Agaricomycetidae</taxon>
        <taxon>Agaricales</taxon>
        <taxon>Agaricineae</taxon>
        <taxon>Psathyrellaceae</taxon>
        <taxon>Coprinellus</taxon>
    </lineage>
</organism>
<proteinExistence type="predicted"/>
<name>A0A4Y7TLQ9_COPMI</name>